<name>A0A158BLH6_9BURK</name>
<comment type="caution">
    <text evidence="1">The sequence shown here is derived from an EMBL/GenBank/DDBJ whole genome shotgun (WGS) entry which is preliminary data.</text>
</comment>
<proteinExistence type="predicted"/>
<sequence>MFGRGDLESSAMPADVAHIDVVPAHGSNAKWIAHGLTS</sequence>
<gene>
    <name evidence="1" type="ORF">AWB79_03871</name>
</gene>
<evidence type="ECO:0000313" key="2">
    <source>
        <dbReference type="Proteomes" id="UP000054851"/>
    </source>
</evidence>
<organism evidence="1 2">
    <name type="scientific">Caballeronia hypogeia</name>
    <dbReference type="NCBI Taxonomy" id="1777140"/>
    <lineage>
        <taxon>Bacteria</taxon>
        <taxon>Pseudomonadati</taxon>
        <taxon>Pseudomonadota</taxon>
        <taxon>Betaproteobacteria</taxon>
        <taxon>Burkholderiales</taxon>
        <taxon>Burkholderiaceae</taxon>
        <taxon>Caballeronia</taxon>
    </lineage>
</organism>
<accession>A0A158BLH6</accession>
<dbReference type="Proteomes" id="UP000054851">
    <property type="component" value="Unassembled WGS sequence"/>
</dbReference>
<dbReference type="AlphaFoldDB" id="A0A158BLH6"/>
<dbReference type="EMBL" id="FCOA02000012">
    <property type="protein sequence ID" value="SAK70881.1"/>
    <property type="molecule type" value="Genomic_DNA"/>
</dbReference>
<evidence type="ECO:0000313" key="1">
    <source>
        <dbReference type="EMBL" id="SAK70881.1"/>
    </source>
</evidence>
<protein>
    <submittedName>
        <fullName evidence="1">Uncharacterized protein</fullName>
    </submittedName>
</protein>
<reference evidence="1" key="1">
    <citation type="submission" date="2016-01" db="EMBL/GenBank/DDBJ databases">
        <authorList>
            <person name="Peeters C."/>
        </authorList>
    </citation>
    <scope>NUCLEOTIDE SEQUENCE</scope>
    <source>
        <strain evidence="1">LMG 29322</strain>
    </source>
</reference>
<keyword evidence="2" id="KW-1185">Reference proteome</keyword>